<evidence type="ECO:0000256" key="1">
    <source>
        <dbReference type="SAM" id="SignalP"/>
    </source>
</evidence>
<proteinExistence type="predicted"/>
<evidence type="ECO:0000259" key="2">
    <source>
        <dbReference type="Pfam" id="PF13472"/>
    </source>
</evidence>
<organism evidence="3 4">
    <name type="scientific">Rhodanobacter caeni</name>
    <dbReference type="NCBI Taxonomy" id="657654"/>
    <lineage>
        <taxon>Bacteria</taxon>
        <taxon>Pseudomonadati</taxon>
        <taxon>Pseudomonadota</taxon>
        <taxon>Gammaproteobacteria</taxon>
        <taxon>Lysobacterales</taxon>
        <taxon>Rhodanobacteraceae</taxon>
        <taxon>Rhodanobacter</taxon>
    </lineage>
</organism>
<keyword evidence="1" id="KW-0732">Signal</keyword>
<gene>
    <name evidence="3" type="ORF">GCM10009126_21390</name>
</gene>
<dbReference type="SUPFAM" id="SSF52266">
    <property type="entry name" value="SGNH hydrolase"/>
    <property type="match status" value="1"/>
</dbReference>
<dbReference type="InterPro" id="IPR036514">
    <property type="entry name" value="SGNH_hydro_sf"/>
</dbReference>
<feature type="domain" description="SGNH hydrolase-type esterase" evidence="2">
    <location>
        <begin position="34"/>
        <end position="192"/>
    </location>
</feature>
<dbReference type="PANTHER" id="PTHR30383">
    <property type="entry name" value="THIOESTERASE 1/PROTEASE 1/LYSOPHOSPHOLIPASE L1"/>
    <property type="match status" value="1"/>
</dbReference>
<feature type="signal peptide" evidence="1">
    <location>
        <begin position="1"/>
        <end position="26"/>
    </location>
</feature>
<reference evidence="4" key="1">
    <citation type="journal article" date="2019" name="Int. J. Syst. Evol. Microbiol.">
        <title>The Global Catalogue of Microorganisms (GCM) 10K type strain sequencing project: providing services to taxonomists for standard genome sequencing and annotation.</title>
        <authorList>
            <consortium name="The Broad Institute Genomics Platform"/>
            <consortium name="The Broad Institute Genome Sequencing Center for Infectious Disease"/>
            <person name="Wu L."/>
            <person name="Ma J."/>
        </authorList>
    </citation>
    <scope>NUCLEOTIDE SEQUENCE [LARGE SCALE GENOMIC DNA]</scope>
    <source>
        <strain evidence="4">JCM 16242</strain>
    </source>
</reference>
<comment type="caution">
    <text evidence="3">The sequence shown here is derived from an EMBL/GenBank/DDBJ whole genome shotgun (WGS) entry which is preliminary data.</text>
</comment>
<dbReference type="CDD" id="cd01822">
    <property type="entry name" value="Lysophospholipase_L1_like"/>
    <property type="match status" value="1"/>
</dbReference>
<dbReference type="Pfam" id="PF13472">
    <property type="entry name" value="Lipase_GDSL_2"/>
    <property type="match status" value="1"/>
</dbReference>
<evidence type="ECO:0000313" key="4">
    <source>
        <dbReference type="Proteomes" id="UP001500657"/>
    </source>
</evidence>
<dbReference type="InterPro" id="IPR013830">
    <property type="entry name" value="SGNH_hydro"/>
</dbReference>
<dbReference type="Proteomes" id="UP001500657">
    <property type="component" value="Unassembled WGS sequence"/>
</dbReference>
<dbReference type="RefSeq" id="WP_343882763.1">
    <property type="nucleotide sequence ID" value="NZ_BAAAFO010000003.1"/>
</dbReference>
<dbReference type="EMBL" id="BAAAFO010000003">
    <property type="protein sequence ID" value="GAA0255953.1"/>
    <property type="molecule type" value="Genomic_DNA"/>
</dbReference>
<dbReference type="PANTHER" id="PTHR30383:SF24">
    <property type="entry name" value="THIOESTERASE 1_PROTEASE 1_LYSOPHOSPHOLIPASE L1"/>
    <property type="match status" value="1"/>
</dbReference>
<protein>
    <submittedName>
        <fullName evidence="3">Arylesterase</fullName>
    </submittedName>
</protein>
<dbReference type="Gene3D" id="3.40.50.1110">
    <property type="entry name" value="SGNH hydrolase"/>
    <property type="match status" value="1"/>
</dbReference>
<feature type="chain" id="PRO_5045475171" evidence="1">
    <location>
        <begin position="27"/>
        <end position="217"/>
    </location>
</feature>
<evidence type="ECO:0000313" key="3">
    <source>
        <dbReference type="EMBL" id="GAA0255953.1"/>
    </source>
</evidence>
<keyword evidence="4" id="KW-1185">Reference proteome</keyword>
<dbReference type="InterPro" id="IPR051532">
    <property type="entry name" value="Ester_Hydrolysis_Enzymes"/>
</dbReference>
<name>A0ABP3E8M4_9GAMM</name>
<accession>A0ABP3E8M4</accession>
<sequence>MHRCPGWRIWSVWVLLCCIGIGSAQAATPKTVLVLGDSLSAAHNIPVEAGWVHLLDARLRKMVPEWRAVNASISGETSLSGRNRLPGLLQKYRPQVLVIELGANDGLRGLPLPALRDNLEAMIAMAQESHARVLLVGIELPVNYGSRYRDGLRAIYADLAASRNLALVPFLLKGVAMDPALMQNDGLHPVAAAEPTVLETVWQGLRPLLDGRRPNGS</sequence>